<name>A0A165TJP0_9APHY</name>
<dbReference type="OrthoDB" id="25129at2759"/>
<evidence type="ECO:0000313" key="5">
    <source>
        <dbReference type="EMBL" id="KZT73542.1"/>
    </source>
</evidence>
<dbReference type="InterPro" id="IPR014729">
    <property type="entry name" value="Rossmann-like_a/b/a_fold"/>
</dbReference>
<feature type="region of interest" description="Disordered" evidence="4">
    <location>
        <begin position="294"/>
        <end position="313"/>
    </location>
</feature>
<dbReference type="GO" id="GO:0000049">
    <property type="term" value="F:tRNA binding"/>
    <property type="evidence" value="ECO:0007669"/>
    <property type="project" value="InterPro"/>
</dbReference>
<dbReference type="GO" id="GO:0005829">
    <property type="term" value="C:cytosol"/>
    <property type="evidence" value="ECO:0007669"/>
    <property type="project" value="TreeGrafter"/>
</dbReference>
<dbReference type="Gene3D" id="3.40.50.620">
    <property type="entry name" value="HUPs"/>
    <property type="match status" value="1"/>
</dbReference>
<evidence type="ECO:0000256" key="2">
    <source>
        <dbReference type="ARBA" id="ARBA00022694"/>
    </source>
</evidence>
<keyword evidence="1 3" id="KW-0963">Cytoplasm</keyword>
<accession>A0A165TJP0</accession>
<evidence type="ECO:0000313" key="6">
    <source>
        <dbReference type="Proteomes" id="UP000076727"/>
    </source>
</evidence>
<comment type="pathway">
    <text evidence="3">tRNA modification; 5-methoxycarbonylmethyl-2-thiouridine-tRNA biosynthesis.</text>
</comment>
<dbReference type="AlphaFoldDB" id="A0A165TJP0"/>
<evidence type="ECO:0000256" key="3">
    <source>
        <dbReference type="HAMAP-Rule" id="MF_03054"/>
    </source>
</evidence>
<organism evidence="5 6">
    <name type="scientific">Daedalea quercina L-15889</name>
    <dbReference type="NCBI Taxonomy" id="1314783"/>
    <lineage>
        <taxon>Eukaryota</taxon>
        <taxon>Fungi</taxon>
        <taxon>Dikarya</taxon>
        <taxon>Basidiomycota</taxon>
        <taxon>Agaricomycotina</taxon>
        <taxon>Agaricomycetes</taxon>
        <taxon>Polyporales</taxon>
        <taxon>Fomitopsis</taxon>
    </lineage>
</organism>
<dbReference type="Pfam" id="PF10288">
    <property type="entry name" value="CTU2"/>
    <property type="match status" value="1"/>
</dbReference>
<dbReference type="PANTHER" id="PTHR20882:SF14">
    <property type="entry name" value="CYTOPLASMIC TRNA 2-THIOLATION PROTEIN 2"/>
    <property type="match status" value="1"/>
</dbReference>
<proteinExistence type="inferred from homology"/>
<keyword evidence="6" id="KW-1185">Reference proteome</keyword>
<comment type="subcellular location">
    <subcellularLocation>
        <location evidence="3">Cytoplasm</location>
    </subcellularLocation>
</comment>
<keyword evidence="2 3" id="KW-0819">tRNA processing</keyword>
<dbReference type="EMBL" id="KV429036">
    <property type="protein sequence ID" value="KZT73542.1"/>
    <property type="molecule type" value="Genomic_DNA"/>
</dbReference>
<evidence type="ECO:0000256" key="1">
    <source>
        <dbReference type="ARBA" id="ARBA00022490"/>
    </source>
</evidence>
<reference evidence="5 6" key="1">
    <citation type="journal article" date="2016" name="Mol. Biol. Evol.">
        <title>Comparative Genomics of Early-Diverging Mushroom-Forming Fungi Provides Insights into the Origins of Lignocellulose Decay Capabilities.</title>
        <authorList>
            <person name="Nagy L.G."/>
            <person name="Riley R."/>
            <person name="Tritt A."/>
            <person name="Adam C."/>
            <person name="Daum C."/>
            <person name="Floudas D."/>
            <person name="Sun H."/>
            <person name="Yadav J.S."/>
            <person name="Pangilinan J."/>
            <person name="Larsson K.H."/>
            <person name="Matsuura K."/>
            <person name="Barry K."/>
            <person name="Labutti K."/>
            <person name="Kuo R."/>
            <person name="Ohm R.A."/>
            <person name="Bhattacharya S.S."/>
            <person name="Shirouzu T."/>
            <person name="Yoshinaga Y."/>
            <person name="Martin F.M."/>
            <person name="Grigoriev I.V."/>
            <person name="Hibbett D.S."/>
        </authorList>
    </citation>
    <scope>NUCLEOTIDE SEQUENCE [LARGE SCALE GENOMIC DNA]</scope>
    <source>
        <strain evidence="5 6">L-15889</strain>
    </source>
</reference>
<dbReference type="PANTHER" id="PTHR20882">
    <property type="entry name" value="CYTOPLASMIC TRNA 2-THIOLATION PROTEIN 2"/>
    <property type="match status" value="1"/>
</dbReference>
<dbReference type="UniPathway" id="UPA00988"/>
<dbReference type="STRING" id="1314783.A0A165TJP0"/>
<dbReference type="InterPro" id="IPR019407">
    <property type="entry name" value="CTU2"/>
</dbReference>
<dbReference type="GO" id="GO:0002143">
    <property type="term" value="P:tRNA wobble position uridine thiolation"/>
    <property type="evidence" value="ECO:0007669"/>
    <property type="project" value="TreeGrafter"/>
</dbReference>
<sequence>MSCGNPTAAEGETLMPRRKKYDKTKYCLRCKETLGNIVIRHAVYCKDCFFPLITHKFRRALEPSVNSKPDVSRRTALRPDGNLLVGFSGGLGSTVLLDLVHRCYVSMDESTMPADGGKQHPRHEKVWKRVTVCYVEICDAFPGMRDRTSYVRQLAAKHEGIDFLPLRIQDAFDPEWWETVHAPRDAPGLAVNMSSEELRLSSLASSSSSSSSSSSTPLQALHTYFSSLPTATAVPTTIETLIRLLLLHTALRTGSSHLVLGTSLTSLAVSLISGVSQGRGYNLKEEMQEEWVPDAEDTSVYRAPSHQAKDKKVAANGPRKKYVRVVRPLRDVGRKECALWAWWRDADVVGNERWPWSGAKQDIGALTREFITGLEKDYPSTVSAIVRTCTKVEPKGQPAGLCVMCARPVQEGIREWKSRISIRSRNDSQDIPPSTSASLTPCLCYACHTTMTSRSSRPAPALGLMASDRPTVPLPMWVGSGVPLPTRMSEQRMRDAVHEFMLDDVTDT</sequence>
<evidence type="ECO:0000256" key="4">
    <source>
        <dbReference type="SAM" id="MobiDB-lite"/>
    </source>
</evidence>
<dbReference type="GO" id="GO:0032447">
    <property type="term" value="P:protein urmylation"/>
    <property type="evidence" value="ECO:0007669"/>
    <property type="project" value="UniProtKB-UniRule"/>
</dbReference>
<comment type="function">
    <text evidence="3">Plays a central role in 2-thiolation of mcm(5)S(2)U at tRNA wobble positions of tRNA(Lys), tRNA(Glu) and tRNA(Gln). May act by forming a heterodimer with NCS6 that ligates sulfur from thiocarboxylated URM1 onto the uridine of tRNAs at wobble position. Prior mcm(5) tRNA modification by the elongator complex is required for 2-thiolation. May also be involved in protein urmylation.</text>
</comment>
<dbReference type="Proteomes" id="UP000076727">
    <property type="component" value="Unassembled WGS sequence"/>
</dbReference>
<gene>
    <name evidence="3" type="primary">NCS2</name>
    <name evidence="3" type="synonym">CTU2</name>
    <name evidence="5" type="ORF">DAEQUDRAFT_762001</name>
</gene>
<dbReference type="GO" id="GO:0016783">
    <property type="term" value="F:sulfurtransferase activity"/>
    <property type="evidence" value="ECO:0007669"/>
    <property type="project" value="TreeGrafter"/>
</dbReference>
<dbReference type="HAMAP" id="MF_03054">
    <property type="entry name" value="CTU2"/>
    <property type="match status" value="1"/>
</dbReference>
<comment type="similarity">
    <text evidence="3">Belongs to the CTU2/NCS2 family.</text>
</comment>
<dbReference type="SUPFAM" id="SSF52402">
    <property type="entry name" value="Adenine nucleotide alpha hydrolases-like"/>
    <property type="match status" value="1"/>
</dbReference>
<protein>
    <recommendedName>
        <fullName evidence="3">Cytoplasmic tRNA 2-thiolation protein 2</fullName>
    </recommendedName>
</protein>
<dbReference type="GO" id="GO:0016779">
    <property type="term" value="F:nucleotidyltransferase activity"/>
    <property type="evidence" value="ECO:0007669"/>
    <property type="project" value="UniProtKB-UniRule"/>
</dbReference>